<dbReference type="RefSeq" id="WP_085770647.1">
    <property type="nucleotide sequence ID" value="NZ_AP027149.1"/>
</dbReference>
<comment type="similarity">
    <text evidence="10">Belongs to the thiamine-phosphate synthase family.</text>
</comment>
<evidence type="ECO:0000256" key="6">
    <source>
        <dbReference type="ARBA" id="ARBA00022977"/>
    </source>
</evidence>
<dbReference type="CDD" id="cd00564">
    <property type="entry name" value="TMP_TenI"/>
    <property type="match status" value="1"/>
</dbReference>
<dbReference type="GO" id="GO:0005737">
    <property type="term" value="C:cytoplasm"/>
    <property type="evidence" value="ECO:0007669"/>
    <property type="project" value="TreeGrafter"/>
</dbReference>
<evidence type="ECO:0000256" key="9">
    <source>
        <dbReference type="ARBA" id="ARBA00047883"/>
    </source>
</evidence>
<dbReference type="NCBIfam" id="TIGR00693">
    <property type="entry name" value="thiE"/>
    <property type="match status" value="1"/>
</dbReference>
<keyword evidence="4" id="KW-0479">Metal-binding</keyword>
<evidence type="ECO:0000256" key="11">
    <source>
        <dbReference type="RuleBase" id="RU004253"/>
    </source>
</evidence>
<dbReference type="KEGG" id="mbry:B1812_05265"/>
<dbReference type="InterPro" id="IPR013785">
    <property type="entry name" value="Aldolase_TIM"/>
</dbReference>
<comment type="catalytic activity">
    <reaction evidence="8 10">
        <text>2-(2-carboxy-4-methylthiazol-5-yl)ethyl phosphate + 4-amino-2-methyl-5-(diphosphooxymethyl)pyrimidine + 2 H(+) = thiamine phosphate + CO2 + diphosphate</text>
        <dbReference type="Rhea" id="RHEA:47848"/>
        <dbReference type="ChEBI" id="CHEBI:15378"/>
        <dbReference type="ChEBI" id="CHEBI:16526"/>
        <dbReference type="ChEBI" id="CHEBI:33019"/>
        <dbReference type="ChEBI" id="CHEBI:37575"/>
        <dbReference type="ChEBI" id="CHEBI:57841"/>
        <dbReference type="ChEBI" id="CHEBI:62890"/>
        <dbReference type="EC" id="2.5.1.3"/>
    </reaction>
</comment>
<keyword evidence="3 10" id="KW-0808">Transferase</keyword>
<evidence type="ECO:0000256" key="4">
    <source>
        <dbReference type="ARBA" id="ARBA00022723"/>
    </source>
</evidence>
<keyword evidence="5" id="KW-0460">Magnesium</keyword>
<reference evidence="13 14" key="1">
    <citation type="submission" date="2017-02" db="EMBL/GenBank/DDBJ databases">
        <authorList>
            <person name="Peterson S.W."/>
        </authorList>
    </citation>
    <scope>NUCLEOTIDE SEQUENCE [LARGE SCALE GENOMIC DNA]</scope>
    <source>
        <strain evidence="13 14">S285</strain>
    </source>
</reference>
<sequence>MKLDPFYLIVDDALWLERLLPLGVKLVQLRIKDRTDGELRDAIRASLRLCARHGATLIVNDYWRLAIEEGCDFVHLGQGDLDSADLEAIRAAGVRLGVSTHDEAELDRALALSPNYIALGPIYPTVLKAMTVAPQGLARIGEWKAKLGAIPLVAIGGLTPERAQACLKAGADSACVVTDVLRHANPEARAQQWLAATALLR</sequence>
<dbReference type="NCBIfam" id="NF000734">
    <property type="entry name" value="PRK00043.1-5"/>
    <property type="match status" value="1"/>
</dbReference>
<organism evidence="13 14">
    <name type="scientific">Methylocystis bryophila</name>
    <dbReference type="NCBI Taxonomy" id="655015"/>
    <lineage>
        <taxon>Bacteria</taxon>
        <taxon>Pseudomonadati</taxon>
        <taxon>Pseudomonadota</taxon>
        <taxon>Alphaproteobacteria</taxon>
        <taxon>Hyphomicrobiales</taxon>
        <taxon>Methylocystaceae</taxon>
        <taxon>Methylocystis</taxon>
    </lineage>
</organism>
<evidence type="ECO:0000256" key="8">
    <source>
        <dbReference type="ARBA" id="ARBA00047851"/>
    </source>
</evidence>
<evidence type="ECO:0000256" key="5">
    <source>
        <dbReference type="ARBA" id="ARBA00022842"/>
    </source>
</evidence>
<evidence type="ECO:0000256" key="1">
    <source>
        <dbReference type="ARBA" id="ARBA00001946"/>
    </source>
</evidence>
<evidence type="ECO:0000313" key="14">
    <source>
        <dbReference type="Proteomes" id="UP000193978"/>
    </source>
</evidence>
<dbReference type="Pfam" id="PF02581">
    <property type="entry name" value="TMP-TENI"/>
    <property type="match status" value="1"/>
</dbReference>
<dbReference type="STRING" id="655015.B1812_05265"/>
<dbReference type="GO" id="GO:0009228">
    <property type="term" value="P:thiamine biosynthetic process"/>
    <property type="evidence" value="ECO:0007669"/>
    <property type="project" value="UniProtKB-KW"/>
</dbReference>
<comment type="cofactor">
    <cofactor evidence="1">
        <name>Mg(2+)</name>
        <dbReference type="ChEBI" id="CHEBI:18420"/>
    </cofactor>
</comment>
<proteinExistence type="inferred from homology"/>
<dbReference type="Gene3D" id="3.20.20.70">
    <property type="entry name" value="Aldolase class I"/>
    <property type="match status" value="1"/>
</dbReference>
<comment type="catalytic activity">
    <reaction evidence="9 10">
        <text>2-[(2R,5Z)-2-carboxy-4-methylthiazol-5(2H)-ylidene]ethyl phosphate + 4-amino-2-methyl-5-(diphosphooxymethyl)pyrimidine + 2 H(+) = thiamine phosphate + CO2 + diphosphate</text>
        <dbReference type="Rhea" id="RHEA:47844"/>
        <dbReference type="ChEBI" id="CHEBI:15378"/>
        <dbReference type="ChEBI" id="CHEBI:16526"/>
        <dbReference type="ChEBI" id="CHEBI:33019"/>
        <dbReference type="ChEBI" id="CHEBI:37575"/>
        <dbReference type="ChEBI" id="CHEBI:57841"/>
        <dbReference type="ChEBI" id="CHEBI:62899"/>
        <dbReference type="EC" id="2.5.1.3"/>
    </reaction>
</comment>
<comment type="pathway">
    <text evidence="2 11">Cofactor biosynthesis; thiamine diphosphate biosynthesis; thiamine phosphate from 4-amino-2-methyl-5-diphosphomethylpyrimidine and 4-methyl-5-(2-phosphoethyl)-thiazole: step 1/1.</text>
</comment>
<dbReference type="UniPathway" id="UPA00060">
    <property type="reaction ID" value="UER00141"/>
</dbReference>
<dbReference type="Proteomes" id="UP000193978">
    <property type="component" value="Chromosome"/>
</dbReference>
<dbReference type="OrthoDB" id="9794842at2"/>
<dbReference type="GO" id="GO:0009229">
    <property type="term" value="P:thiamine diphosphate biosynthetic process"/>
    <property type="evidence" value="ECO:0007669"/>
    <property type="project" value="UniProtKB-UniPathway"/>
</dbReference>
<feature type="domain" description="Thiamine phosphate synthase/TenI" evidence="12">
    <location>
        <begin position="13"/>
        <end position="179"/>
    </location>
</feature>
<keyword evidence="14" id="KW-1185">Reference proteome</keyword>
<evidence type="ECO:0000256" key="2">
    <source>
        <dbReference type="ARBA" id="ARBA00005165"/>
    </source>
</evidence>
<gene>
    <name evidence="13" type="ORF">B1812_05265</name>
</gene>
<protein>
    <recommendedName>
        <fullName evidence="10">Thiamine-phosphate synthase</fullName>
        <ecNumber evidence="10">2.5.1.3</ecNumber>
    </recommendedName>
    <alternativeName>
        <fullName evidence="10">Thiamine-phosphate pyrophosphorylase</fullName>
    </alternativeName>
</protein>
<dbReference type="EMBL" id="CP019948">
    <property type="protein sequence ID" value="ARN80574.1"/>
    <property type="molecule type" value="Genomic_DNA"/>
</dbReference>
<evidence type="ECO:0000256" key="10">
    <source>
        <dbReference type="RuleBase" id="RU003826"/>
    </source>
</evidence>
<name>A0A1W6MSK2_9HYPH</name>
<accession>A0A1W6MSK2</accession>
<comment type="catalytic activity">
    <reaction evidence="7 10">
        <text>4-methyl-5-(2-phosphooxyethyl)-thiazole + 4-amino-2-methyl-5-(diphosphooxymethyl)pyrimidine + H(+) = thiamine phosphate + diphosphate</text>
        <dbReference type="Rhea" id="RHEA:22328"/>
        <dbReference type="ChEBI" id="CHEBI:15378"/>
        <dbReference type="ChEBI" id="CHEBI:33019"/>
        <dbReference type="ChEBI" id="CHEBI:37575"/>
        <dbReference type="ChEBI" id="CHEBI:57841"/>
        <dbReference type="ChEBI" id="CHEBI:58296"/>
        <dbReference type="EC" id="2.5.1.3"/>
    </reaction>
</comment>
<dbReference type="EC" id="2.5.1.3" evidence="10"/>
<evidence type="ECO:0000259" key="12">
    <source>
        <dbReference type="Pfam" id="PF02581"/>
    </source>
</evidence>
<dbReference type="InterPro" id="IPR036206">
    <property type="entry name" value="ThiamineP_synth_sf"/>
</dbReference>
<dbReference type="AlphaFoldDB" id="A0A1W6MSK2"/>
<keyword evidence="6 10" id="KW-0784">Thiamine biosynthesis</keyword>
<dbReference type="InterPro" id="IPR022998">
    <property type="entry name" value="ThiamineP_synth_TenI"/>
</dbReference>
<dbReference type="PANTHER" id="PTHR20857:SF15">
    <property type="entry name" value="THIAMINE-PHOSPHATE SYNTHASE"/>
    <property type="match status" value="1"/>
</dbReference>
<evidence type="ECO:0000313" key="13">
    <source>
        <dbReference type="EMBL" id="ARN80574.1"/>
    </source>
</evidence>
<dbReference type="GO" id="GO:0004789">
    <property type="term" value="F:thiamine-phosphate diphosphorylase activity"/>
    <property type="evidence" value="ECO:0007669"/>
    <property type="project" value="UniProtKB-EC"/>
</dbReference>
<dbReference type="InterPro" id="IPR034291">
    <property type="entry name" value="TMP_synthase"/>
</dbReference>
<dbReference type="GO" id="GO:0046872">
    <property type="term" value="F:metal ion binding"/>
    <property type="evidence" value="ECO:0007669"/>
    <property type="project" value="UniProtKB-KW"/>
</dbReference>
<dbReference type="PANTHER" id="PTHR20857">
    <property type="entry name" value="THIAMINE-PHOSPHATE PYROPHOSPHORYLASE"/>
    <property type="match status" value="1"/>
</dbReference>
<dbReference type="SUPFAM" id="SSF51391">
    <property type="entry name" value="Thiamin phosphate synthase"/>
    <property type="match status" value="1"/>
</dbReference>
<evidence type="ECO:0000256" key="7">
    <source>
        <dbReference type="ARBA" id="ARBA00047334"/>
    </source>
</evidence>
<evidence type="ECO:0000256" key="3">
    <source>
        <dbReference type="ARBA" id="ARBA00022679"/>
    </source>
</evidence>